<feature type="compositionally biased region" description="Pro residues" evidence="1">
    <location>
        <begin position="62"/>
        <end position="71"/>
    </location>
</feature>
<feature type="region of interest" description="Disordered" evidence="1">
    <location>
        <begin position="51"/>
        <end position="87"/>
    </location>
</feature>
<dbReference type="AlphaFoldDB" id="A0A444S1J7"/>
<dbReference type="GO" id="GO:1990275">
    <property type="term" value="F:preribosome binding"/>
    <property type="evidence" value="ECO:0007669"/>
    <property type="project" value="TreeGrafter"/>
</dbReference>
<dbReference type="GO" id="GO:0016887">
    <property type="term" value="F:ATP hydrolysis activity"/>
    <property type="evidence" value="ECO:0007669"/>
    <property type="project" value="InterPro"/>
</dbReference>
<dbReference type="GO" id="GO:0005634">
    <property type="term" value="C:nucleus"/>
    <property type="evidence" value="ECO:0007669"/>
    <property type="project" value="TreeGrafter"/>
</dbReference>
<dbReference type="Proteomes" id="UP000288725">
    <property type="component" value="Chromosome 5"/>
</dbReference>
<dbReference type="Pfam" id="PF00004">
    <property type="entry name" value="AAA"/>
    <property type="match status" value="1"/>
</dbReference>
<dbReference type="InterPro" id="IPR003959">
    <property type="entry name" value="ATPase_AAA_core"/>
</dbReference>
<dbReference type="GO" id="GO:0042254">
    <property type="term" value="P:ribosome biogenesis"/>
    <property type="evidence" value="ECO:0007669"/>
    <property type="project" value="TreeGrafter"/>
</dbReference>
<dbReference type="GO" id="GO:0003723">
    <property type="term" value="F:RNA binding"/>
    <property type="evidence" value="ECO:0007669"/>
    <property type="project" value="TreeGrafter"/>
</dbReference>
<reference evidence="3 4" key="1">
    <citation type="submission" date="2018-12" db="EMBL/GenBank/DDBJ databases">
        <title>Genome of Verticillium dahliae isolate Getta Getta.</title>
        <authorList>
            <person name="Gardiner D.M."/>
        </authorList>
    </citation>
    <scope>NUCLEOTIDE SEQUENCE [LARGE SCALE GENOMIC DNA]</scope>
    <source>
        <strain evidence="3 4">Getta Getta</strain>
    </source>
</reference>
<dbReference type="SUPFAM" id="SSF52540">
    <property type="entry name" value="P-loop containing nucleoside triphosphate hydrolases"/>
    <property type="match status" value="1"/>
</dbReference>
<dbReference type="EMBL" id="RSDZ01000037">
    <property type="protein sequence ID" value="RXG47301.1"/>
    <property type="molecule type" value="Genomic_DNA"/>
</dbReference>
<dbReference type="PANTHER" id="PTHR23077">
    <property type="entry name" value="AAA-FAMILY ATPASE"/>
    <property type="match status" value="1"/>
</dbReference>
<comment type="caution">
    <text evidence="3">The sequence shown here is derived from an EMBL/GenBank/DDBJ whole genome shotgun (WGS) entry which is preliminary data.</text>
</comment>
<gene>
    <name evidence="3" type="ORF">VDGE_07127</name>
</gene>
<feature type="compositionally biased region" description="Low complexity" evidence="1">
    <location>
        <begin position="51"/>
        <end position="61"/>
    </location>
</feature>
<name>A0A444S1J7_VERDA</name>
<organism evidence="3 4">
    <name type="scientific">Verticillium dahliae</name>
    <name type="common">Verticillium wilt</name>
    <dbReference type="NCBI Taxonomy" id="27337"/>
    <lineage>
        <taxon>Eukaryota</taxon>
        <taxon>Fungi</taxon>
        <taxon>Dikarya</taxon>
        <taxon>Ascomycota</taxon>
        <taxon>Pezizomycotina</taxon>
        <taxon>Sordariomycetes</taxon>
        <taxon>Hypocreomycetidae</taxon>
        <taxon>Glomerellales</taxon>
        <taxon>Plectosphaerellaceae</taxon>
        <taxon>Verticillium</taxon>
    </lineage>
</organism>
<protein>
    <recommendedName>
        <fullName evidence="2">AAA+ ATPase domain-containing protein</fullName>
    </recommendedName>
</protein>
<dbReference type="PANTHER" id="PTHR23077:SF132">
    <property type="entry name" value="ATP-DEPENDENT ZN PROTEASE"/>
    <property type="match status" value="1"/>
</dbReference>
<dbReference type="CDD" id="cd19481">
    <property type="entry name" value="RecA-like_protease"/>
    <property type="match status" value="1"/>
</dbReference>
<sequence>MDPIANGPLNGSFNGPLPANIVQLRKHFERLHATGGDAAVRPTLCGALKYASPSQASTSSSPVPPPAPTPAPRSEKHSDPATRQYFDHSMGTRINTDALITRSLSDEYPNLSVTVVPASMLTGDAFDLLSFAAQGNASVIPLEDNSSLPDSLEWTFYVPPFRRLNGSVGFIAEQMLYGRFLYKWEGHEFIIYFVDGRDGTDPWGASRNWYILTPQRHNADALVRTVSAWCSEVRNEILVYDGGWWQRSAELWDSVQSAKWENVILDESMKEALINDHLSFFNSHDTYEKLRVPWKRGIIYHGPPGNGKTITIKATMRMLQSLDPYVPTLYVRSLDSWSGPSAAISQIFNKAREFAPCYLVLEDIDTIITDDVRSYFLNEVDGLKSNDGIFIIASTNHLDRLDPGIAKRPSRFDRKYLFPDPNVDQREAYCRFWQAKLKSNKEIEFPDRLCRAIAEITDKFSFAYIQEAFVAALLALARRGSGAGERRTSGASADAWIVVSDDAGDGLDKLVLWVEIQKQIEILREGIDDGNGEEQ</sequence>
<accession>A0A444S1J7</accession>
<dbReference type="InterPro" id="IPR050168">
    <property type="entry name" value="AAA_ATPase_domain"/>
</dbReference>
<dbReference type="GO" id="GO:0005524">
    <property type="term" value="F:ATP binding"/>
    <property type="evidence" value="ECO:0007669"/>
    <property type="project" value="InterPro"/>
</dbReference>
<dbReference type="Gene3D" id="3.40.50.300">
    <property type="entry name" value="P-loop containing nucleotide triphosphate hydrolases"/>
    <property type="match status" value="1"/>
</dbReference>
<evidence type="ECO:0000256" key="1">
    <source>
        <dbReference type="SAM" id="MobiDB-lite"/>
    </source>
</evidence>
<evidence type="ECO:0000313" key="4">
    <source>
        <dbReference type="Proteomes" id="UP000288725"/>
    </source>
</evidence>
<evidence type="ECO:0000313" key="3">
    <source>
        <dbReference type="EMBL" id="RXG47301.1"/>
    </source>
</evidence>
<dbReference type="InterPro" id="IPR027417">
    <property type="entry name" value="P-loop_NTPase"/>
</dbReference>
<feature type="domain" description="AAA+ ATPase" evidence="2">
    <location>
        <begin position="295"/>
        <end position="422"/>
    </location>
</feature>
<dbReference type="SMART" id="SM00382">
    <property type="entry name" value="AAA"/>
    <property type="match status" value="1"/>
</dbReference>
<proteinExistence type="predicted"/>
<evidence type="ECO:0000259" key="2">
    <source>
        <dbReference type="SMART" id="SM00382"/>
    </source>
</evidence>
<dbReference type="InterPro" id="IPR003593">
    <property type="entry name" value="AAA+_ATPase"/>
</dbReference>